<proteinExistence type="predicted"/>
<dbReference type="Proteomes" id="UP001054857">
    <property type="component" value="Unassembled WGS sequence"/>
</dbReference>
<feature type="domain" description="CDR ABC transporter" evidence="8">
    <location>
        <begin position="68"/>
        <end position="115"/>
    </location>
</feature>
<evidence type="ECO:0000256" key="5">
    <source>
        <dbReference type="ARBA" id="ARBA00023136"/>
    </source>
</evidence>
<evidence type="ECO:0000256" key="4">
    <source>
        <dbReference type="ARBA" id="ARBA00022989"/>
    </source>
</evidence>
<comment type="caution">
    <text evidence="9">The sequence shown here is derived from an EMBL/GenBank/DDBJ whole genome shotgun (WGS) entry which is preliminary data.</text>
</comment>
<keyword evidence="10" id="KW-1185">Reference proteome</keyword>
<dbReference type="Pfam" id="PF01061">
    <property type="entry name" value="ABC2_membrane"/>
    <property type="match status" value="1"/>
</dbReference>
<feature type="transmembrane region" description="Helical" evidence="6">
    <location>
        <begin position="6"/>
        <end position="30"/>
    </location>
</feature>
<comment type="subcellular location">
    <subcellularLocation>
        <location evidence="1">Membrane</location>
        <topology evidence="1">Multi-pass membrane protein</topology>
    </subcellularLocation>
</comment>
<dbReference type="InterPro" id="IPR013525">
    <property type="entry name" value="ABC2_TM"/>
</dbReference>
<dbReference type="InterPro" id="IPR010929">
    <property type="entry name" value="PDR_CDR_ABC"/>
</dbReference>
<evidence type="ECO:0000313" key="10">
    <source>
        <dbReference type="Proteomes" id="UP001054857"/>
    </source>
</evidence>
<dbReference type="GO" id="GO:0016020">
    <property type="term" value="C:membrane"/>
    <property type="evidence" value="ECO:0007669"/>
    <property type="project" value="UniProtKB-SubCell"/>
</dbReference>
<keyword evidence="3 6" id="KW-0812">Transmembrane</keyword>
<keyword evidence="2" id="KW-0813">Transport</keyword>
<reference evidence="9 10" key="1">
    <citation type="journal article" date="2021" name="Sci. Rep.">
        <title>Genome sequencing of the multicellular alga Astrephomene provides insights into convergent evolution of germ-soma differentiation.</title>
        <authorList>
            <person name="Yamashita S."/>
            <person name="Yamamoto K."/>
            <person name="Matsuzaki R."/>
            <person name="Suzuki S."/>
            <person name="Yamaguchi H."/>
            <person name="Hirooka S."/>
            <person name="Minakuchi Y."/>
            <person name="Miyagishima S."/>
            <person name="Kawachi M."/>
            <person name="Toyoda A."/>
            <person name="Nozaki H."/>
        </authorList>
    </citation>
    <scope>NUCLEOTIDE SEQUENCE [LARGE SCALE GENOMIC DNA]</scope>
    <source>
        <strain evidence="9 10">NIES-4017</strain>
    </source>
</reference>
<keyword evidence="5 6" id="KW-0472">Membrane</keyword>
<protein>
    <submittedName>
        <fullName evidence="9">Uncharacterized protein</fullName>
    </submittedName>
</protein>
<dbReference type="GO" id="GO:0071944">
    <property type="term" value="C:cell periphery"/>
    <property type="evidence" value="ECO:0007669"/>
    <property type="project" value="UniProtKB-ARBA"/>
</dbReference>
<evidence type="ECO:0000256" key="6">
    <source>
        <dbReference type="SAM" id="Phobius"/>
    </source>
</evidence>
<gene>
    <name evidence="9" type="ORF">Agub_g3165</name>
</gene>
<evidence type="ECO:0000256" key="2">
    <source>
        <dbReference type="ARBA" id="ARBA00022448"/>
    </source>
</evidence>
<dbReference type="Pfam" id="PF06422">
    <property type="entry name" value="PDR_CDR"/>
    <property type="match status" value="1"/>
</dbReference>
<dbReference type="GO" id="GO:0005524">
    <property type="term" value="F:ATP binding"/>
    <property type="evidence" value="ECO:0007669"/>
    <property type="project" value="InterPro"/>
</dbReference>
<dbReference type="AlphaFoldDB" id="A0AAD3DIQ2"/>
<keyword evidence="4 6" id="KW-1133">Transmembrane helix</keyword>
<evidence type="ECO:0000313" key="9">
    <source>
        <dbReference type="EMBL" id="GFR42268.1"/>
    </source>
</evidence>
<evidence type="ECO:0000256" key="3">
    <source>
        <dbReference type="ARBA" id="ARBA00022692"/>
    </source>
</evidence>
<dbReference type="EMBL" id="BMAR01000003">
    <property type="protein sequence ID" value="GFR42268.1"/>
    <property type="molecule type" value="Genomic_DNA"/>
</dbReference>
<dbReference type="GO" id="GO:0140359">
    <property type="term" value="F:ABC-type transporter activity"/>
    <property type="evidence" value="ECO:0007669"/>
    <property type="project" value="InterPro"/>
</dbReference>
<sequence length="122" mass="13818">MNVAPQMPVAIAGSSFFIMMWNLFCGFLIYRKDIKGWYLEAYYANPITYVIYGCVTTQMGDLTDTSIAVTGGSTVTVAQYLEDTFSYKYSMRGWLVLILVAFIAAVRAMAYLGLTRLNFQRR</sequence>
<evidence type="ECO:0000259" key="8">
    <source>
        <dbReference type="Pfam" id="PF06422"/>
    </source>
</evidence>
<accession>A0AAD3DIQ2</accession>
<organism evidence="9 10">
    <name type="scientific">Astrephomene gubernaculifera</name>
    <dbReference type="NCBI Taxonomy" id="47775"/>
    <lineage>
        <taxon>Eukaryota</taxon>
        <taxon>Viridiplantae</taxon>
        <taxon>Chlorophyta</taxon>
        <taxon>core chlorophytes</taxon>
        <taxon>Chlorophyceae</taxon>
        <taxon>CS clade</taxon>
        <taxon>Chlamydomonadales</taxon>
        <taxon>Astrephomenaceae</taxon>
        <taxon>Astrephomene</taxon>
    </lineage>
</organism>
<evidence type="ECO:0000256" key="1">
    <source>
        <dbReference type="ARBA" id="ARBA00004141"/>
    </source>
</evidence>
<dbReference type="PANTHER" id="PTHR19241">
    <property type="entry name" value="ATP-BINDING CASSETTE TRANSPORTER"/>
    <property type="match status" value="1"/>
</dbReference>
<feature type="transmembrane region" description="Helical" evidence="6">
    <location>
        <begin position="94"/>
        <end position="114"/>
    </location>
</feature>
<name>A0AAD3DIQ2_9CHLO</name>
<feature type="domain" description="ABC-2 type transporter transmembrane" evidence="7">
    <location>
        <begin position="3"/>
        <end position="58"/>
    </location>
</feature>
<evidence type="ECO:0000259" key="7">
    <source>
        <dbReference type="Pfam" id="PF01061"/>
    </source>
</evidence>